<evidence type="ECO:0000256" key="3">
    <source>
        <dbReference type="ARBA" id="ARBA00009993"/>
    </source>
</evidence>
<feature type="region of interest" description="Disordered" evidence="8">
    <location>
        <begin position="1"/>
        <end position="115"/>
    </location>
</feature>
<dbReference type="InterPro" id="IPR016072">
    <property type="entry name" value="Skp1_comp_dimer"/>
</dbReference>
<dbReference type="InterPro" id="IPR001232">
    <property type="entry name" value="SKP1-like"/>
</dbReference>
<dbReference type="GO" id="GO:0016567">
    <property type="term" value="P:protein ubiquitination"/>
    <property type="evidence" value="ECO:0007669"/>
    <property type="project" value="UniProtKB-UniPathway"/>
</dbReference>
<dbReference type="InterPro" id="IPR011333">
    <property type="entry name" value="SKP1/BTB/POZ_sf"/>
</dbReference>
<dbReference type="GO" id="GO:0009867">
    <property type="term" value="P:jasmonic acid mediated signaling pathway"/>
    <property type="evidence" value="ECO:0007669"/>
    <property type="project" value="UniProtKB-ARBA"/>
</dbReference>
<comment type="similarity">
    <text evidence="3">Belongs to the SKP1 family.</text>
</comment>
<evidence type="ECO:0000256" key="4">
    <source>
        <dbReference type="ARBA" id="ARBA00022581"/>
    </source>
</evidence>
<dbReference type="Pfam" id="PF03931">
    <property type="entry name" value="Skp1_POZ"/>
    <property type="match status" value="1"/>
</dbReference>
<dbReference type="Gene3D" id="3.30.710.10">
    <property type="entry name" value="Potassium Channel Kv1.1, Chain A"/>
    <property type="match status" value="1"/>
</dbReference>
<evidence type="ECO:0000256" key="1">
    <source>
        <dbReference type="ARBA" id="ARBA00004123"/>
    </source>
</evidence>
<gene>
    <name evidence="11" type="primary">SKP1A_2</name>
    <name evidence="11" type="ORF">g.72980</name>
</gene>
<evidence type="ECO:0000256" key="6">
    <source>
        <dbReference type="ARBA" id="ARBA00023242"/>
    </source>
</evidence>
<dbReference type="GO" id="GO:0006511">
    <property type="term" value="P:ubiquitin-dependent protein catabolic process"/>
    <property type="evidence" value="ECO:0007669"/>
    <property type="project" value="InterPro"/>
</dbReference>
<keyword evidence="6" id="KW-0539">Nucleus</keyword>
<sequence>MSSDESAAAPTKASPNTSDGDVSEEAVAVAVAAPAKTSNSEASQKPAPAPTKEVTPKSLDGEASKNPSAASSKEGTAKASDGGASSEKTAAATKEVTPKPSHGEASKEPAAAPEKVTLMTSDGEVFEVEEAVAMESQTIRNLIEDDCIADAIPLPNVAGGILAKVIEFCKKHVEGAGKSDDGDRVLDEELRAWDADFVKVDQATLFDIILAANYLNIKSLLDLTCQTVADMIKGKTPEEIRKTFNIKNDFTPEEEEEVRRENQWAFE</sequence>
<evidence type="ECO:0000256" key="5">
    <source>
        <dbReference type="ARBA" id="ARBA00022786"/>
    </source>
</evidence>
<comment type="subcellular location">
    <subcellularLocation>
        <location evidence="1">Nucleus</location>
    </subcellularLocation>
</comment>
<dbReference type="AlphaFoldDB" id="A0A1D1Y7T0"/>
<dbReference type="InterPro" id="IPR016897">
    <property type="entry name" value="SKP1"/>
</dbReference>
<dbReference type="PANTHER" id="PTHR11165">
    <property type="entry name" value="SKP1"/>
    <property type="match status" value="1"/>
</dbReference>
<comment type="pathway">
    <text evidence="2">Protein modification; protein ubiquitination.</text>
</comment>
<dbReference type="GO" id="GO:0005634">
    <property type="term" value="C:nucleus"/>
    <property type="evidence" value="ECO:0007669"/>
    <property type="project" value="UniProtKB-SubCell"/>
</dbReference>
<reference evidence="11" key="1">
    <citation type="submission" date="2015-07" db="EMBL/GenBank/DDBJ databases">
        <title>Transcriptome Assembly of Anthurium amnicola.</title>
        <authorList>
            <person name="Suzuki J."/>
        </authorList>
    </citation>
    <scope>NUCLEOTIDE SEQUENCE</scope>
</reference>
<dbReference type="FunFam" id="3.30.710.10:FF:000057">
    <property type="entry name" value="SKP1-like protein 1A"/>
    <property type="match status" value="1"/>
</dbReference>
<dbReference type="InterPro" id="IPR016073">
    <property type="entry name" value="Skp1_comp_POZ"/>
</dbReference>
<proteinExistence type="inferred from homology"/>
<evidence type="ECO:0000256" key="8">
    <source>
        <dbReference type="SAM" id="MobiDB-lite"/>
    </source>
</evidence>
<dbReference type="SUPFAM" id="SSF54695">
    <property type="entry name" value="POZ domain"/>
    <property type="match status" value="1"/>
</dbReference>
<protein>
    <submittedName>
        <fullName evidence="11">SKP1-like protein 1A</fullName>
    </submittedName>
</protein>
<name>A0A1D1Y7T0_9ARAE</name>
<organism evidence="11">
    <name type="scientific">Anthurium amnicola</name>
    <dbReference type="NCBI Taxonomy" id="1678845"/>
    <lineage>
        <taxon>Eukaryota</taxon>
        <taxon>Viridiplantae</taxon>
        <taxon>Streptophyta</taxon>
        <taxon>Embryophyta</taxon>
        <taxon>Tracheophyta</taxon>
        <taxon>Spermatophyta</taxon>
        <taxon>Magnoliopsida</taxon>
        <taxon>Liliopsida</taxon>
        <taxon>Araceae</taxon>
        <taxon>Pothoideae</taxon>
        <taxon>Potheae</taxon>
        <taxon>Anthurium</taxon>
    </lineage>
</organism>
<evidence type="ECO:0000259" key="10">
    <source>
        <dbReference type="Pfam" id="PF03931"/>
    </source>
</evidence>
<dbReference type="SMART" id="SM00512">
    <property type="entry name" value="Skp1"/>
    <property type="match status" value="1"/>
</dbReference>
<dbReference type="EMBL" id="GDJX01017236">
    <property type="protein sequence ID" value="JAT50700.1"/>
    <property type="molecule type" value="Transcribed_RNA"/>
</dbReference>
<dbReference type="SUPFAM" id="SSF81382">
    <property type="entry name" value="Skp1 dimerisation domain-like"/>
    <property type="match status" value="1"/>
</dbReference>
<evidence type="ECO:0000256" key="7">
    <source>
        <dbReference type="ARBA" id="ARBA00054807"/>
    </source>
</evidence>
<evidence type="ECO:0000313" key="11">
    <source>
        <dbReference type="EMBL" id="JAT50700.1"/>
    </source>
</evidence>
<dbReference type="Pfam" id="PF01466">
    <property type="entry name" value="Skp1"/>
    <property type="match status" value="1"/>
</dbReference>
<feature type="compositionally biased region" description="Polar residues" evidence="8">
    <location>
        <begin position="65"/>
        <end position="74"/>
    </location>
</feature>
<evidence type="ECO:0000259" key="9">
    <source>
        <dbReference type="Pfam" id="PF01466"/>
    </source>
</evidence>
<feature type="domain" description="SKP1 component dimerisation" evidence="9">
    <location>
        <begin position="218"/>
        <end position="265"/>
    </location>
</feature>
<keyword evidence="4" id="KW-0945">Host-virus interaction</keyword>
<dbReference type="CDD" id="cd18322">
    <property type="entry name" value="BTB_POZ_SKP1"/>
    <property type="match status" value="1"/>
</dbReference>
<feature type="compositionally biased region" description="Low complexity" evidence="8">
    <location>
        <begin position="26"/>
        <end position="35"/>
    </location>
</feature>
<accession>A0A1D1Y7T0</accession>
<comment type="function">
    <text evidence="7">Involved in ubiquitination and subsequent proteasomal degradation of target proteins. Together with CUL1, a RING-box and a F-box protein, it forms a SCF E3 ubiquitin ligase complex. The functional specificity of this complex depends on the type of F-box protein. In the SCF complex, it serves as an adapter that links the F-box protein to CUL1.</text>
</comment>
<dbReference type="InterPro" id="IPR036296">
    <property type="entry name" value="SKP1-like_dim_sf"/>
</dbReference>
<keyword evidence="5" id="KW-0833">Ubl conjugation pathway</keyword>
<evidence type="ECO:0000256" key="2">
    <source>
        <dbReference type="ARBA" id="ARBA00004906"/>
    </source>
</evidence>
<feature type="domain" description="SKP1 component POZ" evidence="10">
    <location>
        <begin position="115"/>
        <end position="173"/>
    </location>
</feature>
<dbReference type="UniPathway" id="UPA00143"/>